<keyword evidence="3" id="KW-0804">Transcription</keyword>
<evidence type="ECO:0000259" key="4">
    <source>
        <dbReference type="PROSITE" id="PS50949"/>
    </source>
</evidence>
<sequence>MFGKIDKHDGVPAYIQIMNIVKREIMLGRLENGDQLPPVREMAAMFGVNMNTVIRSLERLQFEGLVEAEHGVGYFVKTAHSINREVMKTISETVGELKKNGIDLQMAKVLLEEVWKND</sequence>
<evidence type="ECO:0000256" key="1">
    <source>
        <dbReference type="ARBA" id="ARBA00023015"/>
    </source>
</evidence>
<keyword evidence="2" id="KW-0238">DNA-binding</keyword>
<gene>
    <name evidence="5" type="ORF">Theba_1297</name>
</gene>
<dbReference type="CDD" id="cd07377">
    <property type="entry name" value="WHTH_GntR"/>
    <property type="match status" value="1"/>
</dbReference>
<dbReference type="KEGG" id="mpg:Theba_1297"/>
<dbReference type="AlphaFoldDB" id="I2F4Y2"/>
<dbReference type="eggNOG" id="COG1725">
    <property type="taxonomic scope" value="Bacteria"/>
</dbReference>
<keyword evidence="1" id="KW-0805">Transcription regulation</keyword>
<dbReference type="SMART" id="SM00345">
    <property type="entry name" value="HTH_GNTR"/>
    <property type="match status" value="1"/>
</dbReference>
<evidence type="ECO:0000256" key="2">
    <source>
        <dbReference type="ARBA" id="ARBA00023125"/>
    </source>
</evidence>
<evidence type="ECO:0000313" key="5">
    <source>
        <dbReference type="EMBL" id="AFK06985.1"/>
    </source>
</evidence>
<proteinExistence type="predicted"/>
<dbReference type="InterPro" id="IPR036390">
    <property type="entry name" value="WH_DNA-bd_sf"/>
</dbReference>
<keyword evidence="6" id="KW-1185">Reference proteome</keyword>
<dbReference type="Pfam" id="PF00392">
    <property type="entry name" value="GntR"/>
    <property type="match status" value="1"/>
</dbReference>
<protein>
    <submittedName>
        <fullName evidence="5">Putative transcriptional regulator</fullName>
    </submittedName>
</protein>
<dbReference type="STRING" id="660470.Theba_1297"/>
<dbReference type="EMBL" id="CP003532">
    <property type="protein sequence ID" value="AFK06985.1"/>
    <property type="molecule type" value="Genomic_DNA"/>
</dbReference>
<evidence type="ECO:0000256" key="3">
    <source>
        <dbReference type="ARBA" id="ARBA00023163"/>
    </source>
</evidence>
<dbReference type="InterPro" id="IPR000524">
    <property type="entry name" value="Tscrpt_reg_HTH_GntR"/>
</dbReference>
<dbReference type="Gene3D" id="1.10.10.10">
    <property type="entry name" value="Winged helix-like DNA-binding domain superfamily/Winged helix DNA-binding domain"/>
    <property type="match status" value="1"/>
</dbReference>
<dbReference type="InterPro" id="IPR036388">
    <property type="entry name" value="WH-like_DNA-bd_sf"/>
</dbReference>
<dbReference type="GO" id="GO:0003700">
    <property type="term" value="F:DNA-binding transcription factor activity"/>
    <property type="evidence" value="ECO:0007669"/>
    <property type="project" value="InterPro"/>
</dbReference>
<accession>I2F4Y2</accession>
<dbReference type="Proteomes" id="UP000002881">
    <property type="component" value="Chromosome"/>
</dbReference>
<evidence type="ECO:0000313" key="6">
    <source>
        <dbReference type="Proteomes" id="UP000002881"/>
    </source>
</evidence>
<organism evidence="5 6">
    <name type="scientific">Mesotoga prima MesG1.Ag.4.2</name>
    <dbReference type="NCBI Taxonomy" id="660470"/>
    <lineage>
        <taxon>Bacteria</taxon>
        <taxon>Thermotogati</taxon>
        <taxon>Thermotogota</taxon>
        <taxon>Thermotogae</taxon>
        <taxon>Kosmotogales</taxon>
        <taxon>Kosmotogaceae</taxon>
        <taxon>Mesotoga</taxon>
    </lineage>
</organism>
<dbReference type="GO" id="GO:0003677">
    <property type="term" value="F:DNA binding"/>
    <property type="evidence" value="ECO:0007669"/>
    <property type="project" value="UniProtKB-KW"/>
</dbReference>
<dbReference type="RefSeq" id="WP_006486670.1">
    <property type="nucleotide sequence ID" value="NC_017934.1"/>
</dbReference>
<name>I2F4Y2_9BACT</name>
<dbReference type="SUPFAM" id="SSF46785">
    <property type="entry name" value="Winged helix' DNA-binding domain"/>
    <property type="match status" value="1"/>
</dbReference>
<feature type="domain" description="HTH gntR-type" evidence="4">
    <location>
        <begin position="11"/>
        <end position="79"/>
    </location>
</feature>
<dbReference type="PANTHER" id="PTHR38445">
    <property type="entry name" value="HTH-TYPE TRANSCRIPTIONAL REPRESSOR YTRA"/>
    <property type="match status" value="1"/>
</dbReference>
<dbReference type="PANTHER" id="PTHR38445:SF9">
    <property type="entry name" value="HTH-TYPE TRANSCRIPTIONAL REPRESSOR YTRA"/>
    <property type="match status" value="1"/>
</dbReference>
<dbReference type="GeneID" id="87107102"/>
<dbReference type="HOGENOM" id="CLU_017584_10_1_0"/>
<reference evidence="5 6" key="1">
    <citation type="journal article" date="2012" name="Genome Biol. Evol.">
        <title>Genome Sequence of the Mesophilic Thermotogales Bacterium Mesotoga prima MesG1.Ag.4.2 Reveals the Largest Thermotogales Genome To Date.</title>
        <authorList>
            <person name="Zhaxybayeva O."/>
            <person name="Swithers K.S."/>
            <person name="Foght J."/>
            <person name="Green A.G."/>
            <person name="Bruce D."/>
            <person name="Detter C."/>
            <person name="Han S."/>
            <person name="Teshima H."/>
            <person name="Han J."/>
            <person name="Woyke T."/>
            <person name="Pitluck S."/>
            <person name="Nolan M."/>
            <person name="Ivanova N."/>
            <person name="Pati A."/>
            <person name="Land M.L."/>
            <person name="Dlutek M."/>
            <person name="Doolittle W.F."/>
            <person name="Noll K.M."/>
            <person name="Nesbo C.L."/>
        </authorList>
    </citation>
    <scope>NUCLEOTIDE SEQUENCE [LARGE SCALE GENOMIC DNA]</scope>
    <source>
        <strain evidence="6">mesG1.Ag.4.2</strain>
    </source>
</reference>
<dbReference type="PROSITE" id="PS50949">
    <property type="entry name" value="HTH_GNTR"/>
    <property type="match status" value="1"/>
</dbReference>